<evidence type="ECO:0000256" key="2">
    <source>
        <dbReference type="SAM" id="MobiDB-lite"/>
    </source>
</evidence>
<accession>A0ABR1R8Y3</accession>
<feature type="region of interest" description="Disordered" evidence="2">
    <location>
        <begin position="102"/>
        <end position="133"/>
    </location>
</feature>
<evidence type="ECO:0008006" key="5">
    <source>
        <dbReference type="Google" id="ProtNLM"/>
    </source>
</evidence>
<dbReference type="EMBL" id="JAQQWI010000017">
    <property type="protein sequence ID" value="KAK8005826.1"/>
    <property type="molecule type" value="Genomic_DNA"/>
</dbReference>
<organism evidence="3 4">
    <name type="scientific">Apiospora marii</name>
    <dbReference type="NCBI Taxonomy" id="335849"/>
    <lineage>
        <taxon>Eukaryota</taxon>
        <taxon>Fungi</taxon>
        <taxon>Dikarya</taxon>
        <taxon>Ascomycota</taxon>
        <taxon>Pezizomycotina</taxon>
        <taxon>Sordariomycetes</taxon>
        <taxon>Xylariomycetidae</taxon>
        <taxon>Amphisphaeriales</taxon>
        <taxon>Apiosporaceae</taxon>
        <taxon>Apiospora</taxon>
    </lineage>
</organism>
<feature type="region of interest" description="Disordered" evidence="2">
    <location>
        <begin position="261"/>
        <end position="307"/>
    </location>
</feature>
<keyword evidence="1" id="KW-0175">Coiled coil</keyword>
<dbReference type="Proteomes" id="UP001396898">
    <property type="component" value="Unassembled WGS sequence"/>
</dbReference>
<reference evidence="3 4" key="1">
    <citation type="submission" date="2023-01" db="EMBL/GenBank/DDBJ databases">
        <title>Analysis of 21 Apiospora genomes using comparative genomics revels a genus with tremendous synthesis potential of carbohydrate active enzymes and secondary metabolites.</title>
        <authorList>
            <person name="Sorensen T."/>
        </authorList>
    </citation>
    <scope>NUCLEOTIDE SEQUENCE [LARGE SCALE GENOMIC DNA]</scope>
    <source>
        <strain evidence="3 4">CBS 20057</strain>
    </source>
</reference>
<evidence type="ECO:0000313" key="4">
    <source>
        <dbReference type="Proteomes" id="UP001396898"/>
    </source>
</evidence>
<sequence length="307" mass="35116">MDTETKMTSALPYAEMRRLAETKLRYLSEIKVDMPVDARCGKNLLTFFASMCTNMEQLEQQLKQELAAAKADRQKAADERRAATNDRQIAAKERNALVLERATVAQEPQDLRSLKSDHEQDQRTAAAQTAQASKMNELADTMKQVDLNVASLDQKLSQTTQQTDPGDQVSAIAKLTVSLEEHARTQTEHHAELAIQISQLTNLAVDEKAKDRCKINRLRTMQALADAELDEFSEINRDLAGRYEAEKSLQRNTYKRFEQAKAQRDECQRERDRLRDELDSIRVRSRELSPPKHRSRSRGRRHSRPLA</sequence>
<gene>
    <name evidence="3" type="ORF">PG991_012123</name>
</gene>
<comment type="caution">
    <text evidence="3">The sequence shown here is derived from an EMBL/GenBank/DDBJ whole genome shotgun (WGS) entry which is preliminary data.</text>
</comment>
<evidence type="ECO:0000313" key="3">
    <source>
        <dbReference type="EMBL" id="KAK8005826.1"/>
    </source>
</evidence>
<protein>
    <recommendedName>
        <fullName evidence="5">Nuf2 DHR10-like domain-containing protein</fullName>
    </recommendedName>
</protein>
<keyword evidence="4" id="KW-1185">Reference proteome</keyword>
<feature type="compositionally biased region" description="Basic and acidic residues" evidence="2">
    <location>
        <begin position="109"/>
        <end position="122"/>
    </location>
</feature>
<name>A0ABR1R8Y3_9PEZI</name>
<feature type="compositionally biased region" description="Basic residues" evidence="2">
    <location>
        <begin position="291"/>
        <end position="307"/>
    </location>
</feature>
<proteinExistence type="predicted"/>
<feature type="coiled-coil region" evidence="1">
    <location>
        <begin position="52"/>
        <end position="86"/>
    </location>
</feature>
<feature type="compositionally biased region" description="Basic and acidic residues" evidence="2">
    <location>
        <begin position="261"/>
        <end position="290"/>
    </location>
</feature>
<evidence type="ECO:0000256" key="1">
    <source>
        <dbReference type="SAM" id="Coils"/>
    </source>
</evidence>